<keyword evidence="2" id="KW-0812">Transmembrane</keyword>
<evidence type="ECO:0000313" key="5">
    <source>
        <dbReference type="Proteomes" id="UP001239782"/>
    </source>
</evidence>
<dbReference type="PANTHER" id="PTHR34978:SF3">
    <property type="entry name" value="SLR0241 PROTEIN"/>
    <property type="match status" value="1"/>
</dbReference>
<feature type="domain" description="Peptidase M56" evidence="3">
    <location>
        <begin position="5"/>
        <end position="274"/>
    </location>
</feature>
<dbReference type="EMBL" id="CP133548">
    <property type="protein sequence ID" value="WMS88764.1"/>
    <property type="molecule type" value="Genomic_DNA"/>
</dbReference>
<dbReference type="InterPro" id="IPR052173">
    <property type="entry name" value="Beta-lactam_resp_regulator"/>
</dbReference>
<evidence type="ECO:0000259" key="3">
    <source>
        <dbReference type="Pfam" id="PF05569"/>
    </source>
</evidence>
<dbReference type="Proteomes" id="UP001239782">
    <property type="component" value="Chromosome"/>
</dbReference>
<feature type="region of interest" description="Disordered" evidence="1">
    <location>
        <begin position="374"/>
        <end position="395"/>
    </location>
</feature>
<feature type="compositionally biased region" description="Basic and acidic residues" evidence="1">
    <location>
        <begin position="330"/>
        <end position="346"/>
    </location>
</feature>
<gene>
    <name evidence="4" type="ORF">Q9312_07555</name>
</gene>
<feature type="transmembrane region" description="Helical" evidence="2">
    <location>
        <begin position="28"/>
        <end position="44"/>
    </location>
</feature>
<feature type="compositionally biased region" description="Basic and acidic residues" evidence="1">
    <location>
        <begin position="375"/>
        <end position="394"/>
    </location>
</feature>
<feature type="transmembrane region" description="Helical" evidence="2">
    <location>
        <begin position="6"/>
        <end position="21"/>
    </location>
</feature>
<feature type="transmembrane region" description="Helical" evidence="2">
    <location>
        <begin position="286"/>
        <end position="305"/>
    </location>
</feature>
<dbReference type="Pfam" id="PF05569">
    <property type="entry name" value="Peptidase_M56"/>
    <property type="match status" value="1"/>
</dbReference>
<proteinExistence type="predicted"/>
<protein>
    <submittedName>
        <fullName evidence="4">M56 family metallopeptidase</fullName>
    </submittedName>
</protein>
<evidence type="ECO:0000313" key="4">
    <source>
        <dbReference type="EMBL" id="WMS88764.1"/>
    </source>
</evidence>
<keyword evidence="5" id="KW-1185">Reference proteome</keyword>
<dbReference type="PANTHER" id="PTHR34978">
    <property type="entry name" value="POSSIBLE SENSOR-TRANSDUCER PROTEIN BLAR"/>
    <property type="match status" value="1"/>
</dbReference>
<dbReference type="KEGG" id="plei:Q9312_07555"/>
<evidence type="ECO:0000256" key="2">
    <source>
        <dbReference type="SAM" id="Phobius"/>
    </source>
</evidence>
<dbReference type="CDD" id="cd07341">
    <property type="entry name" value="M56_BlaR1_MecR1_like"/>
    <property type="match status" value="1"/>
</dbReference>
<feature type="region of interest" description="Disordered" evidence="1">
    <location>
        <begin position="315"/>
        <end position="346"/>
    </location>
</feature>
<accession>A0AA51X8B7</accession>
<dbReference type="InterPro" id="IPR008756">
    <property type="entry name" value="Peptidase_M56"/>
</dbReference>
<name>A0AA51X8B7_9GAMM</name>
<dbReference type="RefSeq" id="WP_309203985.1">
    <property type="nucleotide sequence ID" value="NZ_CP133548.1"/>
</dbReference>
<sequence length="602" mass="67492">MIYWIVTTVFCLIAWVSLFLLKRAPVTLRLYLVFTALASWLVPWERLINSVAQQLSSEFVEKIGLTLLSVRVSNSEATTMANSNGLEELIVVCFSWLVVGAIFIGLISFIRDGILFRNNVNQPLEGKVKKFVTRFGPIRRPLQVIKSSQVSAASLSGWLRLRVVIPQYFSDTQVRTALHHEINHIRLGDTFANVIVLLFERLLWWHPLVKSLCRSAYSLIEMRCDERCAKHFGAENYAINLAELFLTKNQASSTAFSLSVSSKPSLMRQRMEMINMKSVFQWKEKVSLLSAIILAVTCIATPVVLKAQQSKSERARLETVKAEPVSRVGKKQEQTSRVESARKAEQVERAEQAQRVEQVASASSAQAAAQVTRVEQVEKAEKEQRQTSDVRESAESSSDLGVTFLTVQYELSNKGSTRTRTFDVSFRGAQEQIEQLYQVARDLPVDVTSKLDHDGRHIALVVRDEESYQRIADVFSGTEIETIFNSLQGDDVASEQAISLAIEYQQDQQAAQKFEMHSKNQHWASFEANPYRIELKPSLTLVDGEQRILLNAKLVDTAAGNKIIAEPALMVLPGSEAAIEVGEEDAQGQFKGFKMSVTATVL</sequence>
<dbReference type="AlphaFoldDB" id="A0AA51X8B7"/>
<organism evidence="4 5">
    <name type="scientific">Pleionea litopenaei</name>
    <dbReference type="NCBI Taxonomy" id="3070815"/>
    <lineage>
        <taxon>Bacteria</taxon>
        <taxon>Pseudomonadati</taxon>
        <taxon>Pseudomonadota</taxon>
        <taxon>Gammaproteobacteria</taxon>
        <taxon>Oceanospirillales</taxon>
        <taxon>Pleioneaceae</taxon>
        <taxon>Pleionea</taxon>
    </lineage>
</organism>
<feature type="transmembrane region" description="Helical" evidence="2">
    <location>
        <begin position="89"/>
        <end position="110"/>
    </location>
</feature>
<evidence type="ECO:0000256" key="1">
    <source>
        <dbReference type="SAM" id="MobiDB-lite"/>
    </source>
</evidence>
<keyword evidence="2" id="KW-0472">Membrane</keyword>
<keyword evidence="2" id="KW-1133">Transmembrane helix</keyword>
<reference evidence="4 5" key="1">
    <citation type="submission" date="2023-08" db="EMBL/GenBank/DDBJ databases">
        <title>Pleionea litopenaei sp. nov., isolated from stomach of juvenile Litopenaeus vannamei.</title>
        <authorList>
            <person name="Rho A.M."/>
            <person name="Hwang C.Y."/>
        </authorList>
    </citation>
    <scope>NUCLEOTIDE SEQUENCE [LARGE SCALE GENOMIC DNA]</scope>
    <source>
        <strain evidence="4 5">HL-JVS1</strain>
    </source>
</reference>